<sequence length="266" mass="30742">MKSEKIVKETNLEIPSIPNVSLVAFYGHKSPQLKELIQQLQREITSSLGGDSFIPYQLEQVHATVIGCEGLKTQSGVINKWFCDRRQETRYIDFPGLINYLQHQVDLPLTIRFGGYDRDGEYNYFSRNEHLYYRSFQLQPAKEGVIPILIGWSWQDNRVTLGIDKLRRNFQQFNLLHKYHETTDAIDNDFYLRLGTINCQSRDSEIQAIANNIRSLLETQSPLSIPVKKNNLAFARYQDLSLTPTTTKIIPIAQITANLLEEMYPV</sequence>
<dbReference type="RefSeq" id="WP_229639479.1">
    <property type="nucleotide sequence ID" value="NZ_JADWDC010000009.1"/>
</dbReference>
<keyword evidence="2" id="KW-1185">Reference proteome</keyword>
<organism evidence="1 2">
    <name type="scientific">Waterburya agarophytonicola KI4</name>
    <dbReference type="NCBI Taxonomy" id="2874699"/>
    <lineage>
        <taxon>Bacteria</taxon>
        <taxon>Bacillati</taxon>
        <taxon>Cyanobacteriota</taxon>
        <taxon>Cyanophyceae</taxon>
        <taxon>Pleurocapsales</taxon>
        <taxon>Hyellaceae</taxon>
        <taxon>Waterburya</taxon>
        <taxon>Waterburya agarophytonicola</taxon>
    </lineage>
</organism>
<evidence type="ECO:0000313" key="2">
    <source>
        <dbReference type="Proteomes" id="UP000729733"/>
    </source>
</evidence>
<evidence type="ECO:0000313" key="1">
    <source>
        <dbReference type="EMBL" id="MCC0176441.1"/>
    </source>
</evidence>
<dbReference type="EMBL" id="JADWDC010000009">
    <property type="protein sequence ID" value="MCC0176441.1"/>
    <property type="molecule type" value="Genomic_DNA"/>
</dbReference>
<gene>
    <name evidence="1" type="ORF">I4641_05545</name>
</gene>
<proteinExistence type="predicted"/>
<protein>
    <submittedName>
        <fullName evidence="1">Uncharacterized protein</fullName>
    </submittedName>
</protein>
<comment type="caution">
    <text evidence="1">The sequence shown here is derived from an EMBL/GenBank/DDBJ whole genome shotgun (WGS) entry which is preliminary data.</text>
</comment>
<name>A0A964FF10_9CYAN</name>
<reference evidence="1" key="1">
    <citation type="journal article" date="2021" name="Antonie Van Leeuwenhoek">
        <title>Draft genome and description of Waterburya agarophytonicola gen. nov. sp. nov. (Pleurocapsales, Cyanobacteria): a seaweed symbiont.</title>
        <authorList>
            <person name="Bonthond G."/>
            <person name="Shalygin S."/>
            <person name="Bayer T."/>
            <person name="Weinberger F."/>
        </authorList>
    </citation>
    <scope>NUCLEOTIDE SEQUENCE</scope>
    <source>
        <strain evidence="1">KI4</strain>
    </source>
</reference>
<accession>A0A964FF10</accession>
<dbReference type="AlphaFoldDB" id="A0A964FF10"/>
<dbReference type="Proteomes" id="UP000729733">
    <property type="component" value="Unassembled WGS sequence"/>
</dbReference>